<keyword evidence="2 8" id="KW-0949">S-adenosyl-L-methionine</keyword>
<reference evidence="10 11" key="1">
    <citation type="submission" date="2020-05" db="EMBL/GenBank/DDBJ databases">
        <title>Distinct polysaccharide utilization as determinants for interspecies competition between intestinal Prevotella spp.</title>
        <authorList>
            <person name="Galvez E.J.C."/>
            <person name="Iljazovic A."/>
            <person name="Strowig T."/>
        </authorList>
    </citation>
    <scope>NUCLEOTIDE SEQUENCE [LARGE SCALE GENOMIC DNA]</scope>
    <source>
        <strain evidence="10 11">PMUR</strain>
    </source>
</reference>
<keyword evidence="3 8" id="KW-0479">Metal-binding</keyword>
<evidence type="ECO:0000256" key="1">
    <source>
        <dbReference type="ARBA" id="ARBA00022485"/>
    </source>
</evidence>
<keyword evidence="7 8" id="KW-0456">Lyase</keyword>
<comment type="caution">
    <text evidence="10">The sequence shown here is derived from an EMBL/GenBank/DDBJ whole genome shotgun (WGS) entry which is preliminary data.</text>
</comment>
<dbReference type="InterPro" id="IPR058240">
    <property type="entry name" value="rSAM_sf"/>
</dbReference>
<feature type="binding site" evidence="8">
    <location>
        <begin position="111"/>
        <end position="113"/>
    </location>
    <ligand>
        <name>S-adenosyl-L-methionine</name>
        <dbReference type="ChEBI" id="CHEBI:59789"/>
    </ligand>
</feature>
<feature type="binding site" evidence="8">
    <location>
        <begin position="37"/>
        <end position="39"/>
    </location>
    <ligand>
        <name>S-adenosyl-L-methionine</name>
        <dbReference type="ChEBI" id="CHEBI:59789"/>
    </ligand>
</feature>
<feature type="binding site" evidence="8">
    <location>
        <position position="27"/>
    </location>
    <ligand>
        <name>substrate</name>
    </ligand>
</feature>
<accession>A0ABX2AN48</accession>
<feature type="binding site" evidence="8">
    <location>
        <position position="68"/>
    </location>
    <ligand>
        <name>substrate</name>
    </ligand>
</feature>
<dbReference type="InterPro" id="IPR013785">
    <property type="entry name" value="Aldolase_TIM"/>
</dbReference>
<evidence type="ECO:0000256" key="3">
    <source>
        <dbReference type="ARBA" id="ARBA00022723"/>
    </source>
</evidence>
<comment type="similarity">
    <text evidence="8">Belongs to the radical SAM superfamily. 7-carboxy-7-deazaguanine synthase family.</text>
</comment>
<evidence type="ECO:0000256" key="8">
    <source>
        <dbReference type="HAMAP-Rule" id="MF_00917"/>
    </source>
</evidence>
<feature type="binding site" evidence="8">
    <location>
        <position position="40"/>
    </location>
    <ligand>
        <name>Mg(2+)</name>
        <dbReference type="ChEBI" id="CHEBI:18420"/>
    </ligand>
</feature>
<evidence type="ECO:0000256" key="2">
    <source>
        <dbReference type="ARBA" id="ARBA00022691"/>
    </source>
</evidence>
<sequence length="194" mass="21798">MVKKINEIFYSLQGEGRNTGCAAVFIRFAGCNLQCPFCDTDFTGYQEMTDEQIVARASEFPARFAVLTGGEPALHIDARLIGLLHDAGFRIAIETNGTRTLPDGIDWVTVSPKVEFVGEKAELALKRCDELKCVYNGQTDVSDYGVEASYYYLQPCDVADEQRNIEIRGKCIEYILGHPQWRLSLQIHKICSFK</sequence>
<evidence type="ECO:0000259" key="9">
    <source>
        <dbReference type="PROSITE" id="PS51918"/>
    </source>
</evidence>
<gene>
    <name evidence="8" type="primary">queE</name>
    <name evidence="10" type="ORF">HPS56_04475</name>
</gene>
<comment type="subunit">
    <text evidence="8">Homodimer.</text>
</comment>
<keyword evidence="6 8" id="KW-0411">Iron-sulfur</keyword>
<feature type="binding site" evidence="8">
    <location>
        <position position="31"/>
    </location>
    <ligand>
        <name>[4Fe-4S] cluster</name>
        <dbReference type="ChEBI" id="CHEBI:49883"/>
        <note>4Fe-4S-S-AdoMet</note>
    </ligand>
</feature>
<dbReference type="PIRSF" id="PIRSF000370">
    <property type="entry name" value="QueE"/>
    <property type="match status" value="1"/>
</dbReference>
<dbReference type="InterPro" id="IPR024924">
    <property type="entry name" value="7-CO-7-deazaguanine_synth-like"/>
</dbReference>
<dbReference type="PANTHER" id="PTHR42836:SF1">
    <property type="entry name" value="7-CARBOXY-7-DEAZAGUANINE SYNTHASE"/>
    <property type="match status" value="1"/>
</dbReference>
<dbReference type="SFLD" id="SFLDS00029">
    <property type="entry name" value="Radical_SAM"/>
    <property type="match status" value="1"/>
</dbReference>
<proteinExistence type="inferred from homology"/>
<keyword evidence="1 8" id="KW-0004">4Fe-4S</keyword>
<keyword evidence="8" id="KW-0671">Queuosine biosynthesis</keyword>
<dbReference type="InterPro" id="IPR007197">
    <property type="entry name" value="rSAM"/>
</dbReference>
<evidence type="ECO:0000256" key="4">
    <source>
        <dbReference type="ARBA" id="ARBA00022842"/>
    </source>
</evidence>
<dbReference type="CDD" id="cd01335">
    <property type="entry name" value="Radical_SAM"/>
    <property type="match status" value="1"/>
</dbReference>
<keyword evidence="11" id="KW-1185">Reference proteome</keyword>
<dbReference type="RefSeq" id="WP_172274521.1">
    <property type="nucleotide sequence ID" value="NZ_CASGMU010000018.1"/>
</dbReference>
<evidence type="ECO:0000256" key="6">
    <source>
        <dbReference type="ARBA" id="ARBA00023014"/>
    </source>
</evidence>
<organism evidence="10 11">
    <name type="scientific">Xylanibacter muris</name>
    <dbReference type="NCBI Taxonomy" id="2736290"/>
    <lineage>
        <taxon>Bacteria</taxon>
        <taxon>Pseudomonadati</taxon>
        <taxon>Bacteroidota</taxon>
        <taxon>Bacteroidia</taxon>
        <taxon>Bacteroidales</taxon>
        <taxon>Prevotellaceae</taxon>
        <taxon>Xylanibacter</taxon>
    </lineage>
</organism>
<evidence type="ECO:0000313" key="10">
    <source>
        <dbReference type="EMBL" id="NPD91615.1"/>
    </source>
</evidence>
<feature type="binding site" evidence="8">
    <location>
        <position position="70"/>
    </location>
    <ligand>
        <name>S-adenosyl-L-methionine</name>
        <dbReference type="ChEBI" id="CHEBI:59789"/>
    </ligand>
</feature>
<dbReference type="PANTHER" id="PTHR42836">
    <property type="entry name" value="7-CARBOXY-7-DEAZAGUANINE SYNTHASE"/>
    <property type="match status" value="1"/>
</dbReference>
<comment type="function">
    <text evidence="8">Catalyzes the complex heterocyclic radical-mediated conversion of 6-carboxy-5,6,7,8-tetrahydropterin (CPH4) to 7-carboxy-7-deazaguanine (CDG), a step common to the biosynthetic pathways of all 7-deazapurine-containing compounds.</text>
</comment>
<comment type="catalytic activity">
    <reaction evidence="8">
        <text>6-carboxy-5,6,7,8-tetrahydropterin + H(+) = 7-carboxy-7-carbaguanine + NH4(+)</text>
        <dbReference type="Rhea" id="RHEA:27974"/>
        <dbReference type="ChEBI" id="CHEBI:15378"/>
        <dbReference type="ChEBI" id="CHEBI:28938"/>
        <dbReference type="ChEBI" id="CHEBI:61032"/>
        <dbReference type="ChEBI" id="CHEBI:61036"/>
        <dbReference type="EC" id="4.3.99.3"/>
    </reaction>
</comment>
<evidence type="ECO:0000256" key="7">
    <source>
        <dbReference type="ARBA" id="ARBA00023239"/>
    </source>
</evidence>
<feature type="domain" description="Radical SAM core" evidence="9">
    <location>
        <begin position="18"/>
        <end position="194"/>
    </location>
</feature>
<protein>
    <recommendedName>
        <fullName evidence="8">7-carboxy-7-deazaguanine synthase</fullName>
        <shortName evidence="8">CDG synthase</shortName>
        <ecNumber evidence="8">4.3.99.3</ecNumber>
    </recommendedName>
    <alternativeName>
        <fullName evidence="8">Queuosine biosynthesis protein QueE</fullName>
    </alternativeName>
</protein>
<evidence type="ECO:0000313" key="11">
    <source>
        <dbReference type="Proteomes" id="UP000714420"/>
    </source>
</evidence>
<dbReference type="Proteomes" id="UP000714420">
    <property type="component" value="Unassembled WGS sequence"/>
</dbReference>
<keyword evidence="5 8" id="KW-0408">Iron</keyword>
<comment type="pathway">
    <text evidence="8">Purine metabolism; 7-cyano-7-deazaguanine biosynthesis.</text>
</comment>
<comment type="cofactor">
    <cofactor evidence="8">
        <name>S-adenosyl-L-methionine</name>
        <dbReference type="ChEBI" id="CHEBI:59789"/>
    </cofactor>
    <text evidence="8">Binds 1 S-adenosyl-L-methionine per subunit.</text>
</comment>
<dbReference type="EMBL" id="JABKKF010000003">
    <property type="protein sequence ID" value="NPD91615.1"/>
    <property type="molecule type" value="Genomic_DNA"/>
</dbReference>
<comment type="caution">
    <text evidence="8">Lacks conserved residue(s) required for the propagation of feature annotation.</text>
</comment>
<keyword evidence="4 8" id="KW-0460">Magnesium</keyword>
<dbReference type="PROSITE" id="PS51918">
    <property type="entry name" value="RADICAL_SAM"/>
    <property type="match status" value="1"/>
</dbReference>
<feature type="binding site" evidence="8">
    <location>
        <position position="38"/>
    </location>
    <ligand>
        <name>[4Fe-4S] cluster</name>
        <dbReference type="ChEBI" id="CHEBI:49883"/>
        <note>4Fe-4S-S-AdoMet</note>
    </ligand>
</feature>
<dbReference type="SUPFAM" id="SSF102114">
    <property type="entry name" value="Radical SAM enzymes"/>
    <property type="match status" value="1"/>
</dbReference>
<evidence type="ECO:0000256" key="5">
    <source>
        <dbReference type="ARBA" id="ARBA00023004"/>
    </source>
</evidence>
<feature type="binding site" evidence="8">
    <location>
        <begin position="12"/>
        <end position="14"/>
    </location>
    <ligand>
        <name>substrate</name>
    </ligand>
</feature>
<dbReference type="EC" id="4.3.99.3" evidence="8"/>
<feature type="binding site" evidence="8">
    <location>
        <begin position="154"/>
        <end position="157"/>
    </location>
    <ligand>
        <name>S-adenosyl-L-methionine</name>
        <dbReference type="ChEBI" id="CHEBI:59789"/>
    </ligand>
</feature>
<dbReference type="HAMAP" id="MF_00917">
    <property type="entry name" value="QueE"/>
    <property type="match status" value="1"/>
</dbReference>
<dbReference type="Pfam" id="PF04055">
    <property type="entry name" value="Radical_SAM"/>
    <property type="match status" value="1"/>
</dbReference>
<name>A0ABX2AN48_9BACT</name>
<feature type="binding site" evidence="8">
    <location>
        <position position="35"/>
    </location>
    <ligand>
        <name>[4Fe-4S] cluster</name>
        <dbReference type="ChEBI" id="CHEBI:49883"/>
        <note>4Fe-4S-S-AdoMet</note>
    </ligand>
</feature>
<comment type="cofactor">
    <cofactor evidence="8">
        <name>[4Fe-4S] cluster</name>
        <dbReference type="ChEBI" id="CHEBI:49883"/>
    </cofactor>
    <text evidence="8">Binds 1 [4Fe-4S] cluster. The cluster is coordinated with 3 cysteines and an exchangeable S-adenosyl-L-methionine.</text>
</comment>
<dbReference type="Gene3D" id="3.20.20.70">
    <property type="entry name" value="Aldolase class I"/>
    <property type="match status" value="1"/>
</dbReference>
<comment type="cofactor">
    <cofactor evidence="8">
        <name>Mg(2+)</name>
        <dbReference type="ChEBI" id="CHEBI:18420"/>
    </cofactor>
</comment>